<dbReference type="SUPFAM" id="SSF101386">
    <property type="entry name" value="all-alpha NTP pyrophosphatases"/>
    <property type="match status" value="1"/>
</dbReference>
<evidence type="ECO:0000313" key="3">
    <source>
        <dbReference type="Proteomes" id="UP001549122"/>
    </source>
</evidence>
<dbReference type="GO" id="GO:0016787">
    <property type="term" value="F:hydrolase activity"/>
    <property type="evidence" value="ECO:0007669"/>
    <property type="project" value="UniProtKB-KW"/>
</dbReference>
<evidence type="ECO:0000313" key="2">
    <source>
        <dbReference type="EMBL" id="MET3558018.1"/>
    </source>
</evidence>
<accession>A0ABV2FHK4</accession>
<proteinExistence type="predicted"/>
<keyword evidence="2" id="KW-0378">Hydrolase</keyword>
<name>A0ABV2FHK4_9STRE</name>
<dbReference type="InterPro" id="IPR004518">
    <property type="entry name" value="MazG-like_dom"/>
</dbReference>
<feature type="domain" description="NTP pyrophosphohydrolase MazG-like" evidence="1">
    <location>
        <begin position="24"/>
        <end position="84"/>
    </location>
</feature>
<dbReference type="EMBL" id="JBEPLO010000010">
    <property type="protein sequence ID" value="MET3558018.1"/>
    <property type="molecule type" value="Genomic_DNA"/>
</dbReference>
<sequence>MILTIQELQDYLASHYSQRGQEQGLFMKLVEEIGEVAEILNQRAGRKAQDKADLDKELATELADMIHYIVAIAAINDLDLTKTILEKDKEAAIKYGHEIDLETFLETREGENHASR</sequence>
<keyword evidence="3" id="KW-1185">Reference proteome</keyword>
<dbReference type="Pfam" id="PF03819">
    <property type="entry name" value="MazG"/>
    <property type="match status" value="1"/>
</dbReference>
<reference evidence="2 3" key="1">
    <citation type="submission" date="2024-06" db="EMBL/GenBank/DDBJ databases">
        <title>Genomic Encyclopedia of Type Strains, Phase IV (KMG-IV): sequencing the most valuable type-strain genomes for metagenomic binning, comparative biology and taxonomic classification.</title>
        <authorList>
            <person name="Goeker M."/>
        </authorList>
    </citation>
    <scope>NUCLEOTIDE SEQUENCE [LARGE SCALE GENOMIC DNA]</scope>
    <source>
        <strain evidence="2 3">DSM 28303</strain>
    </source>
</reference>
<dbReference type="RefSeq" id="WP_354364997.1">
    <property type="nucleotide sequence ID" value="NZ_JBEPLO010000010.1"/>
</dbReference>
<gene>
    <name evidence="2" type="ORF">ABID29_001131</name>
</gene>
<protein>
    <submittedName>
        <fullName evidence="2">NTP pyrophosphatase (Non-canonical NTP hydrolase)</fullName>
    </submittedName>
</protein>
<dbReference type="Gene3D" id="1.10.287.1080">
    <property type="entry name" value="MazG-like"/>
    <property type="match status" value="1"/>
</dbReference>
<organism evidence="2 3">
    <name type="scientific">Streptococcus rupicaprae</name>
    <dbReference type="NCBI Taxonomy" id="759619"/>
    <lineage>
        <taxon>Bacteria</taxon>
        <taxon>Bacillati</taxon>
        <taxon>Bacillota</taxon>
        <taxon>Bacilli</taxon>
        <taxon>Lactobacillales</taxon>
        <taxon>Streptococcaceae</taxon>
        <taxon>Streptococcus</taxon>
    </lineage>
</organism>
<evidence type="ECO:0000259" key="1">
    <source>
        <dbReference type="Pfam" id="PF03819"/>
    </source>
</evidence>
<dbReference type="Proteomes" id="UP001549122">
    <property type="component" value="Unassembled WGS sequence"/>
</dbReference>
<comment type="caution">
    <text evidence="2">The sequence shown here is derived from an EMBL/GenBank/DDBJ whole genome shotgun (WGS) entry which is preliminary data.</text>
</comment>